<feature type="transmembrane region" description="Helical" evidence="6">
    <location>
        <begin position="233"/>
        <end position="256"/>
    </location>
</feature>
<reference evidence="7 8" key="1">
    <citation type="submission" date="2018-08" db="EMBL/GenBank/DDBJ databases">
        <title>Isolation, diversity and antifungal activity of Actinobacteria from cow dung.</title>
        <authorList>
            <person name="Ling L."/>
        </authorList>
    </citation>
    <scope>NUCLEOTIDE SEQUENCE [LARGE SCALE GENOMIC DNA]</scope>
    <source>
        <strain evidence="7 8">NEAU-LLE</strain>
    </source>
</reference>
<dbReference type="RefSeq" id="WP_116242754.1">
    <property type="nucleotide sequence ID" value="NZ_QUAB01000045.1"/>
</dbReference>
<dbReference type="SUPFAM" id="SSF103473">
    <property type="entry name" value="MFS general substrate transporter"/>
    <property type="match status" value="1"/>
</dbReference>
<dbReference type="GO" id="GO:0005886">
    <property type="term" value="C:plasma membrane"/>
    <property type="evidence" value="ECO:0007669"/>
    <property type="project" value="UniProtKB-SubCell"/>
</dbReference>
<dbReference type="EMBL" id="QUAB01000045">
    <property type="protein sequence ID" value="REJ04816.1"/>
    <property type="molecule type" value="Genomic_DNA"/>
</dbReference>
<feature type="transmembrane region" description="Helical" evidence="6">
    <location>
        <begin position="385"/>
        <end position="402"/>
    </location>
</feature>
<name>A0A371NRL3_9MICO</name>
<gene>
    <name evidence="7" type="ORF">DY023_12955</name>
</gene>
<keyword evidence="4 6" id="KW-1133">Transmembrane helix</keyword>
<comment type="caution">
    <text evidence="7">The sequence shown here is derived from an EMBL/GenBank/DDBJ whole genome shotgun (WGS) entry which is preliminary data.</text>
</comment>
<sequence>MTTAAEPTMLRTPPPFARDRMVQAWLLIKALSDAGDAVFTIAFAWTAVQIASPAVAGLVVAAGTVPRAVVLLVGGAYADRADARRLMIVFNALRVVVLVTVAVWCLAAPPTVALLLIASVAFGLCDAFFEPAASTMPRQLVAPSDLPAYAALSQTLSRLGTMAGAAAGGFLVAAYGITGSAGLNTLTYVIVIVFIVLWLRPRFALPRASAEQSVLRGVADGFRHLGRERATRTLVIALSGLNLAVGPAIAIGLPLQATSRDWGAGAVGVFEALVGGGAMIGALVVVRWRPRHEAIGGFAALMVQGAGIVALGIGDPVVVGAGCLTIGLTAGFASTLLSSTFAATAAPDYLGRLGSILRLGDDCLMPVAMAAFGALAGILPLWVPFAVYGGAMALLMIVPLRNPQLRALSLRKQEETPDEPSAARID</sequence>
<feature type="transmembrane region" description="Helical" evidence="6">
    <location>
        <begin position="26"/>
        <end position="48"/>
    </location>
</feature>
<evidence type="ECO:0000256" key="1">
    <source>
        <dbReference type="ARBA" id="ARBA00004651"/>
    </source>
</evidence>
<proteinExistence type="predicted"/>
<evidence type="ECO:0000256" key="5">
    <source>
        <dbReference type="ARBA" id="ARBA00023136"/>
    </source>
</evidence>
<feature type="transmembrane region" description="Helical" evidence="6">
    <location>
        <begin position="319"/>
        <end position="342"/>
    </location>
</feature>
<accession>A0A371NRL3</accession>
<keyword evidence="8" id="KW-1185">Reference proteome</keyword>
<dbReference type="Gene3D" id="1.20.1250.20">
    <property type="entry name" value="MFS general substrate transporter like domains"/>
    <property type="match status" value="1"/>
</dbReference>
<keyword evidence="3 6" id="KW-0812">Transmembrane</keyword>
<evidence type="ECO:0000256" key="4">
    <source>
        <dbReference type="ARBA" id="ARBA00022989"/>
    </source>
</evidence>
<dbReference type="CDD" id="cd06173">
    <property type="entry name" value="MFS_MefA_like"/>
    <property type="match status" value="1"/>
</dbReference>
<evidence type="ECO:0000313" key="8">
    <source>
        <dbReference type="Proteomes" id="UP000262172"/>
    </source>
</evidence>
<dbReference type="Proteomes" id="UP000262172">
    <property type="component" value="Unassembled WGS sequence"/>
</dbReference>
<evidence type="ECO:0000256" key="6">
    <source>
        <dbReference type="SAM" id="Phobius"/>
    </source>
</evidence>
<dbReference type="InterPro" id="IPR036259">
    <property type="entry name" value="MFS_trans_sf"/>
</dbReference>
<evidence type="ECO:0000313" key="7">
    <source>
        <dbReference type="EMBL" id="REJ04816.1"/>
    </source>
</evidence>
<dbReference type="GO" id="GO:0022857">
    <property type="term" value="F:transmembrane transporter activity"/>
    <property type="evidence" value="ECO:0007669"/>
    <property type="project" value="InterPro"/>
</dbReference>
<protein>
    <submittedName>
        <fullName evidence="7">MFS transporter</fullName>
    </submittedName>
</protein>
<feature type="transmembrane region" description="Helical" evidence="6">
    <location>
        <begin position="183"/>
        <end position="199"/>
    </location>
</feature>
<dbReference type="OrthoDB" id="3613552at2"/>
<dbReference type="Pfam" id="PF07690">
    <property type="entry name" value="MFS_1"/>
    <property type="match status" value="1"/>
</dbReference>
<feature type="transmembrane region" description="Helical" evidence="6">
    <location>
        <begin position="54"/>
        <end position="74"/>
    </location>
</feature>
<organism evidence="7 8">
    <name type="scientific">Microbacterium bovistercoris</name>
    <dbReference type="NCBI Taxonomy" id="2293570"/>
    <lineage>
        <taxon>Bacteria</taxon>
        <taxon>Bacillati</taxon>
        <taxon>Actinomycetota</taxon>
        <taxon>Actinomycetes</taxon>
        <taxon>Micrococcales</taxon>
        <taxon>Microbacteriaceae</taxon>
        <taxon>Microbacterium</taxon>
    </lineage>
</organism>
<feature type="transmembrane region" description="Helical" evidence="6">
    <location>
        <begin position="86"/>
        <end position="106"/>
    </location>
</feature>
<evidence type="ECO:0000256" key="3">
    <source>
        <dbReference type="ARBA" id="ARBA00022692"/>
    </source>
</evidence>
<dbReference type="AlphaFoldDB" id="A0A371NRL3"/>
<feature type="transmembrane region" description="Helical" evidence="6">
    <location>
        <begin position="262"/>
        <end position="286"/>
    </location>
</feature>
<comment type="subcellular location">
    <subcellularLocation>
        <location evidence="1">Cell membrane</location>
        <topology evidence="1">Multi-pass membrane protein</topology>
    </subcellularLocation>
</comment>
<dbReference type="PANTHER" id="PTHR23513:SF17">
    <property type="entry name" value="MEMBRANE PROTEIN"/>
    <property type="match status" value="1"/>
</dbReference>
<dbReference type="PANTHER" id="PTHR23513">
    <property type="entry name" value="INTEGRAL MEMBRANE EFFLUX PROTEIN-RELATED"/>
    <property type="match status" value="1"/>
</dbReference>
<keyword evidence="2" id="KW-1003">Cell membrane</keyword>
<dbReference type="InterPro" id="IPR011701">
    <property type="entry name" value="MFS"/>
</dbReference>
<keyword evidence="5 6" id="KW-0472">Membrane</keyword>
<feature type="transmembrane region" description="Helical" evidence="6">
    <location>
        <begin position="293"/>
        <end position="313"/>
    </location>
</feature>
<evidence type="ECO:0000256" key="2">
    <source>
        <dbReference type="ARBA" id="ARBA00022475"/>
    </source>
</evidence>